<dbReference type="AlphaFoldDB" id="A0A1Y6LAQ4"/>
<dbReference type="Proteomes" id="UP000215453">
    <property type="component" value="Chromosome 2"/>
</dbReference>
<organism evidence="1 2">
    <name type="scientific">Zymoseptoria tritici ST99CH_1A5</name>
    <dbReference type="NCBI Taxonomy" id="1276529"/>
    <lineage>
        <taxon>Eukaryota</taxon>
        <taxon>Fungi</taxon>
        <taxon>Dikarya</taxon>
        <taxon>Ascomycota</taxon>
        <taxon>Pezizomycotina</taxon>
        <taxon>Dothideomycetes</taxon>
        <taxon>Dothideomycetidae</taxon>
        <taxon>Mycosphaerellales</taxon>
        <taxon>Mycosphaerellaceae</taxon>
        <taxon>Zymoseptoria</taxon>
    </lineage>
</organism>
<reference evidence="1 2" key="1">
    <citation type="submission" date="2016-10" db="EMBL/GenBank/DDBJ databases">
        <authorList>
            <person name="Varghese N."/>
        </authorList>
    </citation>
    <scope>NUCLEOTIDE SEQUENCE [LARGE SCALE GENOMIC DNA]</scope>
</reference>
<protein>
    <submittedName>
        <fullName evidence="1">Uncharacterized protein</fullName>
    </submittedName>
</protein>
<proteinExistence type="predicted"/>
<sequence length="213" mass="23705">MPQSCTTDPYQAAVSRRYVDTCYGYGVSFDWAFSRRTAFVRSQQACSQSTRCEASTSQSGPTSFAPGATLATSPSEAIQLYHRTYPGGSKNSFVFDYQAYYLDLEAPAVGIPRATRVANRNGEDRVDTILTSLQRVDREHDIQFSFDSKVGSTRDSHRLLQYVRERNGGPAAQKALLEEIYQDHFERDEDIIPRTALVKAAAVGVLEQDVPIS</sequence>
<accession>A0A1Y6LAQ4</accession>
<dbReference type="EMBL" id="LT882677">
    <property type="protein sequence ID" value="SMY21534.1"/>
    <property type="molecule type" value="Genomic_DNA"/>
</dbReference>
<gene>
    <name evidence="1" type="ORF">ZT1A5_G2972</name>
</gene>
<evidence type="ECO:0000313" key="2">
    <source>
        <dbReference type="Proteomes" id="UP000215453"/>
    </source>
</evidence>
<name>A0A1Y6LAQ4_ZYMTR</name>
<evidence type="ECO:0000313" key="1">
    <source>
        <dbReference type="EMBL" id="SMY21534.1"/>
    </source>
</evidence>
<dbReference type="Gene3D" id="3.40.30.10">
    <property type="entry name" value="Glutaredoxin"/>
    <property type="match status" value="1"/>
</dbReference>